<organism evidence="1 2">
    <name type="scientific">Candidatus Scatousia excrementigallinarum</name>
    <dbReference type="NCBI Taxonomy" id="2840935"/>
    <lineage>
        <taxon>Bacteria</taxon>
        <taxon>Candidatus Scatousia</taxon>
    </lineage>
</organism>
<protein>
    <submittedName>
        <fullName evidence="1">WG repeat-containing protein</fullName>
    </submittedName>
</protein>
<dbReference type="PANTHER" id="PTHR37841:SF1">
    <property type="entry name" value="DUF3298 DOMAIN-CONTAINING PROTEIN"/>
    <property type="match status" value="1"/>
</dbReference>
<dbReference type="PANTHER" id="PTHR37841">
    <property type="entry name" value="GLR2918 PROTEIN"/>
    <property type="match status" value="1"/>
</dbReference>
<reference evidence="1" key="1">
    <citation type="submission" date="2020-10" db="EMBL/GenBank/DDBJ databases">
        <authorList>
            <person name="Gilroy R."/>
        </authorList>
    </citation>
    <scope>NUCLEOTIDE SEQUENCE</scope>
    <source>
        <strain evidence="1">6276</strain>
    </source>
</reference>
<accession>A0A9D1EXG7</accession>
<evidence type="ECO:0000313" key="2">
    <source>
        <dbReference type="Proteomes" id="UP000823928"/>
    </source>
</evidence>
<reference evidence="1" key="2">
    <citation type="journal article" date="2021" name="PeerJ">
        <title>Extensive microbial diversity within the chicken gut microbiome revealed by metagenomics and culture.</title>
        <authorList>
            <person name="Gilroy R."/>
            <person name="Ravi A."/>
            <person name="Getino M."/>
            <person name="Pursley I."/>
            <person name="Horton D.L."/>
            <person name="Alikhan N.F."/>
            <person name="Baker D."/>
            <person name="Gharbi K."/>
            <person name="Hall N."/>
            <person name="Watson M."/>
            <person name="Adriaenssens E.M."/>
            <person name="Foster-Nyarko E."/>
            <person name="Jarju S."/>
            <person name="Secka A."/>
            <person name="Antonio M."/>
            <person name="Oren A."/>
            <person name="Chaudhuri R.R."/>
            <person name="La Ragione R."/>
            <person name="Hildebrand F."/>
            <person name="Pallen M.J."/>
        </authorList>
    </citation>
    <scope>NUCLEOTIDE SEQUENCE</scope>
    <source>
        <strain evidence="1">6276</strain>
    </source>
</reference>
<dbReference type="SUPFAM" id="SSF69360">
    <property type="entry name" value="Cell wall binding repeat"/>
    <property type="match status" value="1"/>
</dbReference>
<dbReference type="PROSITE" id="PS51257">
    <property type="entry name" value="PROKAR_LIPOPROTEIN"/>
    <property type="match status" value="1"/>
</dbReference>
<evidence type="ECO:0000313" key="1">
    <source>
        <dbReference type="EMBL" id="HIS35728.1"/>
    </source>
</evidence>
<dbReference type="EMBL" id="DVIU01000079">
    <property type="protein sequence ID" value="HIS35728.1"/>
    <property type="molecule type" value="Genomic_DNA"/>
</dbReference>
<comment type="caution">
    <text evidence="1">The sequence shown here is derived from an EMBL/GenBank/DDBJ whole genome shotgun (WGS) entry which is preliminary data.</text>
</comment>
<dbReference type="Proteomes" id="UP000823928">
    <property type="component" value="Unassembled WGS sequence"/>
</dbReference>
<name>A0A9D1EXG7_9BACT</name>
<proteinExistence type="predicted"/>
<dbReference type="InterPro" id="IPR032774">
    <property type="entry name" value="WG_beta_rep"/>
</dbReference>
<dbReference type="Pfam" id="PF14903">
    <property type="entry name" value="WG_beta_rep"/>
    <property type="match status" value="3"/>
</dbReference>
<dbReference type="AlphaFoldDB" id="A0A9D1EXG7"/>
<sequence length="339" mass="38117">MKKSYIIIAACMIITITCGCTNPFVGKAKEQVKDVKLIEVQNPDYTFTYKAEDGSIIFNNLEQQLSFVDGIAVIVKEGKFGLVNPKGQYIVEPIYDYISELHDGMYAFFIQDITGFVKIGYFNNKGEVAVEPFPADLQLNSGYSYDYNFYNGIALYRQPKTYKYGYIDKTGKFIIEPIYEWAGPFKGKLAPVTKGDKYGYINTSGTLVLPYKYIFAEVFSDGLAAVYNGTSWGYIDKTGNYVIPSQFGSYEGHDGEEIANPFIDGYAAVYLGKGQAYRSDVYKGQFALIDKTGKILNGQKYDSLQLTYLEPGKASYIARLDNKFLTLDTKGNVLKEEQY</sequence>
<gene>
    <name evidence="1" type="ORF">IAC10_03745</name>
</gene>